<name>A0A0D1CT13_9RHOB</name>
<dbReference type="PANTHER" id="PTHR35370:SF1">
    <property type="entry name" value="TYPE VI SECRETION SYSTEM COMPONENT TSSF1"/>
    <property type="match status" value="1"/>
</dbReference>
<dbReference type="STRING" id="935700.jaqu_03270"/>
<dbReference type="RefSeq" id="WP_043917196.1">
    <property type="nucleotide sequence ID" value="NZ_FZPF01000008.1"/>
</dbReference>
<keyword evidence="2" id="KW-1185">Reference proteome</keyword>
<evidence type="ECO:0008006" key="3">
    <source>
        <dbReference type="Google" id="ProtNLM"/>
    </source>
</evidence>
<dbReference type="OrthoDB" id="9763676at2"/>
<evidence type="ECO:0000313" key="1">
    <source>
        <dbReference type="EMBL" id="KIT17902.1"/>
    </source>
</evidence>
<evidence type="ECO:0000313" key="2">
    <source>
        <dbReference type="Proteomes" id="UP000032232"/>
    </source>
</evidence>
<dbReference type="NCBIfam" id="TIGR03359">
    <property type="entry name" value="VI_chp_6"/>
    <property type="match status" value="1"/>
</dbReference>
<proteinExistence type="predicted"/>
<dbReference type="PIRSF" id="PIRSF028304">
    <property type="entry name" value="UCP028304"/>
    <property type="match status" value="1"/>
</dbReference>
<organism evidence="1 2">
    <name type="scientific">Jannaschia aquimarina</name>
    <dbReference type="NCBI Taxonomy" id="935700"/>
    <lineage>
        <taxon>Bacteria</taxon>
        <taxon>Pseudomonadati</taxon>
        <taxon>Pseudomonadota</taxon>
        <taxon>Alphaproteobacteria</taxon>
        <taxon>Rhodobacterales</taxon>
        <taxon>Roseobacteraceae</taxon>
        <taxon>Jannaschia</taxon>
    </lineage>
</organism>
<dbReference type="AlphaFoldDB" id="A0A0D1CT13"/>
<dbReference type="InterPro" id="IPR010272">
    <property type="entry name" value="T6SS_TssF"/>
</dbReference>
<protein>
    <recommendedName>
        <fullName evidence="3">Type VI secretion protein</fullName>
    </recommendedName>
</protein>
<dbReference type="EMBL" id="JYFE01000009">
    <property type="protein sequence ID" value="KIT17902.1"/>
    <property type="molecule type" value="Genomic_DNA"/>
</dbReference>
<reference evidence="1 2" key="1">
    <citation type="submission" date="2015-02" db="EMBL/GenBank/DDBJ databases">
        <title>Genome Sequence of Jannaschia aquimarina DSM28248, a member of the Roseobacter clade.</title>
        <authorList>
            <person name="Voget S."/>
            <person name="Daniel R."/>
        </authorList>
    </citation>
    <scope>NUCLEOTIDE SEQUENCE [LARGE SCALE GENOMIC DNA]</scope>
    <source>
        <strain evidence="1 2">GSW-M26</strain>
    </source>
</reference>
<dbReference type="Pfam" id="PF05947">
    <property type="entry name" value="T6SS_TssF"/>
    <property type="match status" value="1"/>
</dbReference>
<comment type="caution">
    <text evidence="1">The sequence shown here is derived from an EMBL/GenBank/DDBJ whole genome shotgun (WGS) entry which is preliminary data.</text>
</comment>
<dbReference type="Proteomes" id="UP000032232">
    <property type="component" value="Unassembled WGS sequence"/>
</dbReference>
<dbReference type="PATRIC" id="fig|935700.4.peg.351"/>
<dbReference type="PANTHER" id="PTHR35370">
    <property type="entry name" value="CYTOPLASMIC PROTEIN-RELATED-RELATED"/>
    <property type="match status" value="1"/>
</dbReference>
<gene>
    <name evidence="1" type="ORF">jaqu_03270</name>
</gene>
<sequence length="644" mass="71208">MRKAFRDAYERELALLYERAAEFATDYPGIAGRLGGVLRDNADPAVAGLLEGAAFMAARVQLKLDQEFRVFTDELLEQVFPDALAPIPSMMLVEAALPADATDMAEGLPISKGAYMDARFVDADRRVSCRFRTATPLRIYPMRLAGCAYRANAAEISALGQDAGDGVVAGVTVDFETIGDVPAATLDLDDLAIHLTGAMADAVALYEQILCDTVRVSLRWLDASGDAAFLRLPVEAIGQVGLDRDERILPHDARLFDGFALLREGFAFPRQFLGFRLSGLRRALRAVHGQSFQIVLEFDRLDADLAARLTPEDLAIHCVPAVNLFVEQAAQVRLDGKRTEFVVTPASTPVTHYEVHRILDVHAHYATTKTKRRVYPLYGLSGTGGEDPRAALYYTTRRKERRLTDEERRFGRRHRYLGTETFISLWEPPDLDDGEDDARGGGASRLQVRTLCSNRHLPEYLPVAKARDAFVLDDDQTIALRCVVGPTAPREPLSLLDRNASHRTIQGDVHWRLISYLSLSQFGIEGHGGDTDAIALREMLSLFADLSDATDERQIGGVLELATRAVTRLIRREDGHFPARGTEIRLVLDDEAFEGSGPILMGAILDRFFAEYAPVNSFTQTVIETRQRGEIKTFPPRSGTGPLL</sequence>
<accession>A0A0D1CT13</accession>